<dbReference type="PANTHER" id="PTHR30562:SF10">
    <property type="entry name" value="EXCINUCLEASE CHO"/>
    <property type="match status" value="1"/>
</dbReference>
<dbReference type="CDD" id="cd06127">
    <property type="entry name" value="DEDDh"/>
    <property type="match status" value="1"/>
</dbReference>
<dbReference type="GO" id="GO:0003677">
    <property type="term" value="F:DNA binding"/>
    <property type="evidence" value="ECO:0007669"/>
    <property type="project" value="InterPro"/>
</dbReference>
<reference evidence="14" key="1">
    <citation type="submission" date="2016-11" db="EMBL/GenBank/DDBJ databases">
        <authorList>
            <person name="Jaros S."/>
            <person name="Januszkiewicz K."/>
            <person name="Wedrychowicz H."/>
        </authorList>
    </citation>
    <scope>NUCLEOTIDE SEQUENCE [LARGE SCALE GENOMIC DNA]</scope>
    <source>
        <strain evidence="14">DSM 19859</strain>
    </source>
</reference>
<dbReference type="GO" id="GO:0003887">
    <property type="term" value="F:DNA-directed DNA polymerase activity"/>
    <property type="evidence" value="ECO:0007669"/>
    <property type="project" value="InterPro"/>
</dbReference>
<dbReference type="GO" id="GO:0006289">
    <property type="term" value="P:nucleotide-excision repair"/>
    <property type="evidence" value="ECO:0007669"/>
    <property type="project" value="InterPro"/>
</dbReference>
<keyword evidence="1" id="KW-0227">DNA damage</keyword>
<protein>
    <recommendedName>
        <fullName evidence="9">Excinuclease cho</fullName>
    </recommendedName>
    <alternativeName>
        <fullName evidence="11">Endonuclease cho</fullName>
    </alternativeName>
    <alternativeName>
        <fullName evidence="10">UvrC homolog protein</fullName>
    </alternativeName>
</protein>
<keyword evidence="4" id="KW-0267">Excision nuclease</keyword>
<dbReference type="STRING" id="573501.SAMN04487999_1795"/>
<dbReference type="AlphaFoldDB" id="A0A1M5XYF1"/>
<dbReference type="EMBL" id="FQXT01000003">
    <property type="protein sequence ID" value="SHI04762.1"/>
    <property type="molecule type" value="Genomic_DNA"/>
</dbReference>
<dbReference type="RefSeq" id="WP_072982358.1">
    <property type="nucleotide sequence ID" value="NZ_FQXT01000003.1"/>
</dbReference>
<keyword evidence="5" id="KW-0234">DNA repair</keyword>
<evidence type="ECO:0000256" key="4">
    <source>
        <dbReference type="ARBA" id="ARBA00022881"/>
    </source>
</evidence>
<dbReference type="Pfam" id="PF01541">
    <property type="entry name" value="GIY-YIG"/>
    <property type="match status" value="1"/>
</dbReference>
<dbReference type="InterPro" id="IPR000305">
    <property type="entry name" value="GIY-YIG_endonuc"/>
</dbReference>
<dbReference type="GO" id="GO:0009432">
    <property type="term" value="P:SOS response"/>
    <property type="evidence" value="ECO:0007669"/>
    <property type="project" value="UniProtKB-KW"/>
</dbReference>
<feature type="domain" description="GIY-YIG" evidence="12">
    <location>
        <begin position="195"/>
        <end position="271"/>
    </location>
</feature>
<dbReference type="GO" id="GO:0009380">
    <property type="term" value="C:excinuclease repair complex"/>
    <property type="evidence" value="ECO:0007669"/>
    <property type="project" value="TreeGrafter"/>
</dbReference>
<dbReference type="CDD" id="cd10434">
    <property type="entry name" value="GIY-YIG_UvrC_Cho"/>
    <property type="match status" value="1"/>
</dbReference>
<evidence type="ECO:0000256" key="3">
    <source>
        <dbReference type="ARBA" id="ARBA00022801"/>
    </source>
</evidence>
<dbReference type="SUPFAM" id="SSF53098">
    <property type="entry name" value="Ribonuclease H-like"/>
    <property type="match status" value="1"/>
</dbReference>
<dbReference type="Proteomes" id="UP000290037">
    <property type="component" value="Unassembled WGS sequence"/>
</dbReference>
<dbReference type="InterPro" id="IPR006054">
    <property type="entry name" value="DnaQ"/>
</dbReference>
<evidence type="ECO:0000256" key="9">
    <source>
        <dbReference type="ARBA" id="ARBA00040756"/>
    </source>
</evidence>
<evidence type="ECO:0000313" key="15">
    <source>
        <dbReference type="Proteomes" id="UP000184240"/>
    </source>
</evidence>
<dbReference type="EMBL" id="QOVN01000002">
    <property type="protein sequence ID" value="RXG30340.1"/>
    <property type="molecule type" value="Genomic_DNA"/>
</dbReference>
<evidence type="ECO:0000256" key="1">
    <source>
        <dbReference type="ARBA" id="ARBA00022763"/>
    </source>
</evidence>
<gene>
    <name evidence="13" type="ORF">DSM01_1090</name>
    <name evidence="14" type="ORF">SAMN04487999_1795</name>
</gene>
<reference evidence="13 16" key="3">
    <citation type="submission" date="2018-07" db="EMBL/GenBank/DDBJ databases">
        <title>Leeuwenhoekiella genomics.</title>
        <authorList>
            <person name="Tahon G."/>
            <person name="Willems A."/>
        </authorList>
    </citation>
    <scope>NUCLEOTIDE SEQUENCE [LARGE SCALE GENOMIC DNA]</scope>
    <source>
        <strain evidence="13 16">LMG 24856</strain>
    </source>
</reference>
<dbReference type="Proteomes" id="UP000184240">
    <property type="component" value="Unassembled WGS sequence"/>
</dbReference>
<dbReference type="InterPro" id="IPR036397">
    <property type="entry name" value="RNaseH_sf"/>
</dbReference>
<dbReference type="OrthoDB" id="9803913at2"/>
<evidence type="ECO:0000256" key="10">
    <source>
        <dbReference type="ARBA" id="ARBA00042138"/>
    </source>
</evidence>
<organism evidence="14 15">
    <name type="scientific">Leeuwenhoekiella palythoae</name>
    <dbReference type="NCBI Taxonomy" id="573501"/>
    <lineage>
        <taxon>Bacteria</taxon>
        <taxon>Pseudomonadati</taxon>
        <taxon>Bacteroidota</taxon>
        <taxon>Flavobacteriia</taxon>
        <taxon>Flavobacteriales</taxon>
        <taxon>Flavobacteriaceae</taxon>
        <taxon>Leeuwenhoekiella</taxon>
    </lineage>
</organism>
<evidence type="ECO:0000256" key="6">
    <source>
        <dbReference type="ARBA" id="ARBA00023236"/>
    </source>
</evidence>
<keyword evidence="2" id="KW-0228">DNA excision</keyword>
<sequence length="458" mass="52573">MYAILDLETTGGKYNEEGVTEVAIYKFDGHKVVDQFISLVNPERPIQAFVVGLTGINNAMLRNAPKFYEVAKRIIEITQDCIIVAHNAQFDYRILQLEFDRLGYDYQRKSLCTVELAQELLPGQESYSLGKLVRNLGIPITDRHRANGDALATVKLFKLLLAKDSKKTIIQEAIKLNPKKQIDTKLRDIIADLPSSTGVYYMHNANGSVIYIGKSRNIKKRVNQHFTSDNRKSKKIQEEVEAVSYEETGSELVALLKENEEIKSIKPKHNRALRRTKFKSQLVHFRDEAGYINLRLEKADPRKEHITTFATSHSAKQYLEKMLVEYNLCQSKMGLHTTDSNCFNYTIKACDGACVGEESAADYNARVTEFISKHSFENKNFLIIDRGRSVDERSVVLIEEGKFKGYGFYNLNFQINNLDILERIITPMQDNRDARHLIQSYLRTRKVIKIMELTELEN</sequence>
<name>A0A1M5XYF1_9FLAO</name>
<evidence type="ECO:0000256" key="5">
    <source>
        <dbReference type="ARBA" id="ARBA00023204"/>
    </source>
</evidence>
<evidence type="ECO:0000256" key="8">
    <source>
        <dbReference type="ARBA" id="ARBA00026073"/>
    </source>
</evidence>
<comment type="subunit">
    <text evidence="8">DNA polymerase III contains a core (composed of alpha, epsilon and theta chains) that associates with a tau subunit. This core dimerizes to form the POLIII' complex. PolIII' associates with the gamma complex (composed of gamma, delta, delta', psi and chi chains) and with the beta chain to form the complete DNA polymerase III complex.</text>
</comment>
<dbReference type="SMART" id="SM00479">
    <property type="entry name" value="EXOIII"/>
    <property type="match status" value="1"/>
</dbReference>
<dbReference type="Gene3D" id="3.30.420.10">
    <property type="entry name" value="Ribonuclease H-like superfamily/Ribonuclease H"/>
    <property type="match status" value="1"/>
</dbReference>
<evidence type="ECO:0000313" key="13">
    <source>
        <dbReference type="EMBL" id="RXG30340.1"/>
    </source>
</evidence>
<reference evidence="15" key="2">
    <citation type="submission" date="2016-11" db="EMBL/GenBank/DDBJ databases">
        <authorList>
            <person name="Varghese N."/>
            <person name="Submissions S."/>
        </authorList>
    </citation>
    <scope>NUCLEOTIDE SEQUENCE [LARGE SCALE GENOMIC DNA]</scope>
    <source>
        <strain evidence="15">DSM 19859</strain>
    </source>
</reference>
<dbReference type="SMART" id="SM00465">
    <property type="entry name" value="GIYc"/>
    <property type="match status" value="1"/>
</dbReference>
<dbReference type="Pfam" id="PF00929">
    <property type="entry name" value="RNase_T"/>
    <property type="match status" value="1"/>
</dbReference>
<keyword evidence="16" id="KW-1185">Reference proteome</keyword>
<dbReference type="PANTHER" id="PTHR30562">
    <property type="entry name" value="UVRC/OXIDOREDUCTASE"/>
    <property type="match status" value="1"/>
</dbReference>
<dbReference type="InterPro" id="IPR012337">
    <property type="entry name" value="RNaseH-like_sf"/>
</dbReference>
<evidence type="ECO:0000259" key="12">
    <source>
        <dbReference type="PROSITE" id="PS50164"/>
    </source>
</evidence>
<evidence type="ECO:0000256" key="2">
    <source>
        <dbReference type="ARBA" id="ARBA00022769"/>
    </source>
</evidence>
<dbReference type="GO" id="GO:0004527">
    <property type="term" value="F:exonuclease activity"/>
    <property type="evidence" value="ECO:0007669"/>
    <property type="project" value="UniProtKB-ARBA"/>
</dbReference>
<dbReference type="SUPFAM" id="SSF82771">
    <property type="entry name" value="GIY-YIG endonuclease"/>
    <property type="match status" value="1"/>
</dbReference>
<dbReference type="FunFam" id="3.30.420.10:FF:000045">
    <property type="entry name" value="3'-5' exonuclease DinG"/>
    <property type="match status" value="1"/>
</dbReference>
<keyword evidence="6" id="KW-0742">SOS response</keyword>
<dbReference type="InterPro" id="IPR035901">
    <property type="entry name" value="GIY-YIG_endonuc_sf"/>
</dbReference>
<dbReference type="Gene3D" id="3.40.1440.10">
    <property type="entry name" value="GIY-YIG endonuclease"/>
    <property type="match status" value="1"/>
</dbReference>
<dbReference type="InterPro" id="IPR050066">
    <property type="entry name" value="UvrABC_protein_C"/>
</dbReference>
<dbReference type="GO" id="GO:0006260">
    <property type="term" value="P:DNA replication"/>
    <property type="evidence" value="ECO:0007669"/>
    <property type="project" value="InterPro"/>
</dbReference>
<dbReference type="InterPro" id="IPR047296">
    <property type="entry name" value="GIY-YIG_UvrC_Cho"/>
</dbReference>
<proteinExistence type="predicted"/>
<dbReference type="InterPro" id="IPR013520">
    <property type="entry name" value="Ribonucl_H"/>
</dbReference>
<evidence type="ECO:0000256" key="7">
    <source>
        <dbReference type="ARBA" id="ARBA00025483"/>
    </source>
</evidence>
<evidence type="ECO:0000256" key="11">
    <source>
        <dbReference type="ARBA" id="ARBA00042732"/>
    </source>
</evidence>
<evidence type="ECO:0000313" key="16">
    <source>
        <dbReference type="Proteomes" id="UP000290037"/>
    </source>
</evidence>
<accession>A0A1M5XYF1</accession>
<dbReference type="PROSITE" id="PS50164">
    <property type="entry name" value="GIY_YIG"/>
    <property type="match status" value="1"/>
</dbReference>
<dbReference type="NCBIfam" id="TIGR00573">
    <property type="entry name" value="dnaq"/>
    <property type="match status" value="1"/>
</dbReference>
<comment type="function">
    <text evidence="7">DNA polymerase III is a complex, multichain enzyme responsible for most of the replicative synthesis in bacteria. The epsilon subunit contain the editing function and is a proofreading 3'-5' exonuclease.</text>
</comment>
<evidence type="ECO:0000313" key="14">
    <source>
        <dbReference type="EMBL" id="SHI04762.1"/>
    </source>
</evidence>
<keyword evidence="3" id="KW-0378">Hydrolase</keyword>